<feature type="region of interest" description="Disordered" evidence="5">
    <location>
        <begin position="574"/>
        <end position="597"/>
    </location>
</feature>
<evidence type="ECO:0000256" key="4">
    <source>
        <dbReference type="ARBA" id="ARBA00023136"/>
    </source>
</evidence>
<feature type="transmembrane region" description="Helical" evidence="6">
    <location>
        <begin position="159"/>
        <end position="180"/>
    </location>
</feature>
<dbReference type="GO" id="GO:0016020">
    <property type="term" value="C:membrane"/>
    <property type="evidence" value="ECO:0007669"/>
    <property type="project" value="UniProtKB-SubCell"/>
</dbReference>
<gene>
    <name evidence="8" type="ORF">TDIB3V08_LOCUS7095</name>
</gene>
<keyword evidence="2 6" id="KW-0812">Transmembrane</keyword>
<feature type="transmembrane region" description="Helical" evidence="6">
    <location>
        <begin position="125"/>
        <end position="147"/>
    </location>
</feature>
<name>A0A7R8Z964_TIMDO</name>
<evidence type="ECO:0000256" key="3">
    <source>
        <dbReference type="ARBA" id="ARBA00022989"/>
    </source>
</evidence>
<sequence>MEIRSAPQLSTFLLQIVCDQNLNRPLSFSRLFFVVKNYQVQSQHHKETKRYSKLCNGKGLLSWLPQYQWRSSLPYDVVSGSTVAVMHIPQGMAYSILANCPPIFGLYMAFFPVIVYFFLGTSRHISLGSFAIVCLMTGRVVSIYTNDTVKGRHYSAKDVATSVTFMFPVELITIIVWVLLSKYSIDFEKHKVRSIGPVPTGLPTPRFPPVYLFKLVAVDGLIIMLISFTVSVSMSLMLADSFGYQIRFNQELLAHGASNLIGSVFSCPPISCSLSRSLIQKSTGGQSQIAALVSCCILLFLILWFAYLFEPLPLCILSSIIVVALTKVLLQVTVLPKLWRVSKLDAMVWLGTYITVVFVDIVYGLFIGVSLSLMCNFLLSMRPRVILLGRIPVGSSFENATSTYVYVGLEQELASEVPGIKIVQVSDSLTFATKDHVKEMIVKLSGISPDEILNKEKELIRNNVTSEEIAMKIKEMTTVEWKMGIGKVELEEANPHLRGGRVENHLGTPSPPVHPTEIRTWISPSSAVELNTTSALANYATEAVRCCAKKKSTLKRHNTRSQERYFITVRSNGKLTNYRSPPPSSVRESKPTTPKLNSETPLRCRLCHCAPERVPHVWGTTLSWCHLTMMDGCRAVTRKWLSNCLVTQTLEPGNGWFADPLRYDQLFTTVKTLTFLLWTSLKIGRQETRSLFKQEKGLQSIDKEGVEWTHTIRTVSRRIGAPK</sequence>
<keyword evidence="3 6" id="KW-1133">Transmembrane helix</keyword>
<proteinExistence type="predicted"/>
<dbReference type="InterPro" id="IPR001902">
    <property type="entry name" value="SLC26A/SulP_fam"/>
</dbReference>
<feature type="domain" description="SLC26A/SulP transporter" evidence="7">
    <location>
        <begin position="164"/>
        <end position="352"/>
    </location>
</feature>
<comment type="subcellular location">
    <subcellularLocation>
        <location evidence="1">Membrane</location>
        <topology evidence="1">Multi-pass membrane protein</topology>
    </subcellularLocation>
</comment>
<dbReference type="AlphaFoldDB" id="A0A7R8Z964"/>
<reference evidence="8" key="1">
    <citation type="submission" date="2020-11" db="EMBL/GenBank/DDBJ databases">
        <authorList>
            <person name="Tran Van P."/>
        </authorList>
    </citation>
    <scope>NUCLEOTIDE SEQUENCE</scope>
</reference>
<accession>A0A7R8Z964</accession>
<feature type="transmembrane region" description="Helical" evidence="6">
    <location>
        <begin position="347"/>
        <end position="374"/>
    </location>
</feature>
<dbReference type="InterPro" id="IPR011547">
    <property type="entry name" value="SLC26A/SulP_dom"/>
</dbReference>
<feature type="transmembrane region" description="Helical" evidence="6">
    <location>
        <begin position="211"/>
        <end position="239"/>
    </location>
</feature>
<evidence type="ECO:0000256" key="6">
    <source>
        <dbReference type="SAM" id="Phobius"/>
    </source>
</evidence>
<evidence type="ECO:0000256" key="1">
    <source>
        <dbReference type="ARBA" id="ARBA00004141"/>
    </source>
</evidence>
<protein>
    <recommendedName>
        <fullName evidence="7">SLC26A/SulP transporter domain-containing protein</fullName>
    </recommendedName>
</protein>
<feature type="transmembrane region" description="Helical" evidence="6">
    <location>
        <begin position="289"/>
        <end position="309"/>
    </location>
</feature>
<evidence type="ECO:0000259" key="7">
    <source>
        <dbReference type="Pfam" id="PF00916"/>
    </source>
</evidence>
<dbReference type="GO" id="GO:0055085">
    <property type="term" value="P:transmembrane transport"/>
    <property type="evidence" value="ECO:0007669"/>
    <property type="project" value="InterPro"/>
</dbReference>
<feature type="transmembrane region" description="Helical" evidence="6">
    <location>
        <begin position="315"/>
        <end position="335"/>
    </location>
</feature>
<keyword evidence="4 6" id="KW-0472">Membrane</keyword>
<evidence type="ECO:0000313" key="8">
    <source>
        <dbReference type="EMBL" id="CAD7200884.1"/>
    </source>
</evidence>
<dbReference type="Gene3D" id="3.30.750.24">
    <property type="entry name" value="STAS domain"/>
    <property type="match status" value="1"/>
</dbReference>
<dbReference type="Pfam" id="PF00916">
    <property type="entry name" value="Sulfate_transp"/>
    <property type="match status" value="1"/>
</dbReference>
<evidence type="ECO:0000256" key="5">
    <source>
        <dbReference type="SAM" id="MobiDB-lite"/>
    </source>
</evidence>
<dbReference type="EMBL" id="OA567856">
    <property type="protein sequence ID" value="CAD7200884.1"/>
    <property type="molecule type" value="Genomic_DNA"/>
</dbReference>
<organism evidence="8">
    <name type="scientific">Timema douglasi</name>
    <name type="common">Walking stick</name>
    <dbReference type="NCBI Taxonomy" id="61478"/>
    <lineage>
        <taxon>Eukaryota</taxon>
        <taxon>Metazoa</taxon>
        <taxon>Ecdysozoa</taxon>
        <taxon>Arthropoda</taxon>
        <taxon>Hexapoda</taxon>
        <taxon>Insecta</taxon>
        <taxon>Pterygota</taxon>
        <taxon>Neoptera</taxon>
        <taxon>Polyneoptera</taxon>
        <taxon>Phasmatodea</taxon>
        <taxon>Timematodea</taxon>
        <taxon>Timematoidea</taxon>
        <taxon>Timematidae</taxon>
        <taxon>Timema</taxon>
    </lineage>
</organism>
<dbReference type="InterPro" id="IPR036513">
    <property type="entry name" value="STAS_dom_sf"/>
</dbReference>
<feature type="transmembrane region" description="Helical" evidence="6">
    <location>
        <begin position="96"/>
        <end position="119"/>
    </location>
</feature>
<evidence type="ECO:0000256" key="2">
    <source>
        <dbReference type="ARBA" id="ARBA00022692"/>
    </source>
</evidence>
<dbReference type="PANTHER" id="PTHR11814">
    <property type="entry name" value="SULFATE TRANSPORTER"/>
    <property type="match status" value="1"/>
</dbReference>